<dbReference type="Gene3D" id="3.90.1720.10">
    <property type="entry name" value="endopeptidase domain like (from Nostoc punctiforme)"/>
    <property type="match status" value="1"/>
</dbReference>
<evidence type="ECO:0000256" key="2">
    <source>
        <dbReference type="ARBA" id="ARBA00022670"/>
    </source>
</evidence>
<evidence type="ECO:0000256" key="4">
    <source>
        <dbReference type="ARBA" id="ARBA00022807"/>
    </source>
</evidence>
<gene>
    <name evidence="6" type="ORF">P3H78_07375</name>
</gene>
<dbReference type="Pfam" id="PF00877">
    <property type="entry name" value="NLPC_P60"/>
    <property type="match status" value="1"/>
</dbReference>
<feature type="domain" description="NlpC/P60" evidence="5">
    <location>
        <begin position="182"/>
        <end position="353"/>
    </location>
</feature>
<evidence type="ECO:0000256" key="1">
    <source>
        <dbReference type="ARBA" id="ARBA00007074"/>
    </source>
</evidence>
<dbReference type="Proteomes" id="UP001221150">
    <property type="component" value="Unassembled WGS sequence"/>
</dbReference>
<comment type="similarity">
    <text evidence="1">Belongs to the peptidase C40 family.</text>
</comment>
<proteinExistence type="inferred from homology"/>
<dbReference type="RefSeq" id="WP_276108004.1">
    <property type="nucleotide sequence ID" value="NZ_JARJBB010000003.1"/>
</dbReference>
<keyword evidence="4" id="KW-0788">Thiol protease</keyword>
<keyword evidence="2" id="KW-0645">Protease</keyword>
<reference evidence="6 7" key="1">
    <citation type="submission" date="2023-03" db="EMBL/GenBank/DDBJ databases">
        <title>Draft genome sequence of Streptomyces sp. K1PA1 isolated from peat swamp forest in Thailand.</title>
        <authorList>
            <person name="Klaysubun C."/>
            <person name="Duangmal K."/>
        </authorList>
    </citation>
    <scope>NUCLEOTIDE SEQUENCE [LARGE SCALE GENOMIC DNA]</scope>
    <source>
        <strain evidence="6 7">K1PA1</strain>
    </source>
</reference>
<dbReference type="EMBL" id="JARJBB010000003">
    <property type="protein sequence ID" value="MDF3298454.1"/>
    <property type="molecule type" value="Genomic_DNA"/>
</dbReference>
<dbReference type="SUPFAM" id="SSF54001">
    <property type="entry name" value="Cysteine proteinases"/>
    <property type="match status" value="1"/>
</dbReference>
<comment type="caution">
    <text evidence="6">The sequence shown here is derived from an EMBL/GenBank/DDBJ whole genome shotgun (WGS) entry which is preliminary data.</text>
</comment>
<evidence type="ECO:0000256" key="3">
    <source>
        <dbReference type="ARBA" id="ARBA00022801"/>
    </source>
</evidence>
<accession>A0ABT6A1C7</accession>
<name>A0ABT6A1C7_9ACTN</name>
<dbReference type="PROSITE" id="PS51935">
    <property type="entry name" value="NLPC_P60"/>
    <property type="match status" value="1"/>
</dbReference>
<evidence type="ECO:0000313" key="7">
    <source>
        <dbReference type="Proteomes" id="UP001221150"/>
    </source>
</evidence>
<evidence type="ECO:0000259" key="5">
    <source>
        <dbReference type="PROSITE" id="PS51935"/>
    </source>
</evidence>
<dbReference type="InterPro" id="IPR038765">
    <property type="entry name" value="Papain-like_cys_pep_sf"/>
</dbReference>
<organism evidence="6 7">
    <name type="scientific">Streptomyces tropicalis</name>
    <dbReference type="NCBI Taxonomy" id="3034234"/>
    <lineage>
        <taxon>Bacteria</taxon>
        <taxon>Bacillati</taxon>
        <taxon>Actinomycetota</taxon>
        <taxon>Actinomycetes</taxon>
        <taxon>Kitasatosporales</taxon>
        <taxon>Streptomycetaceae</taxon>
        <taxon>Streptomyces</taxon>
    </lineage>
</organism>
<dbReference type="InterPro" id="IPR000064">
    <property type="entry name" value="NLP_P60_dom"/>
</dbReference>
<keyword evidence="3" id="KW-0378">Hydrolase</keyword>
<evidence type="ECO:0000313" key="6">
    <source>
        <dbReference type="EMBL" id="MDF3298454.1"/>
    </source>
</evidence>
<sequence>MPKRKGRPAVHAATVLALLAGSAYFTYELRQDEQAKVPAAQTVTDNAALQNGGGRTTGKQAWERLNNPARSVLRDAGGAVVATFTDGARTATLKGPSRTFAEPAATTSRVVTDDWVRLMPEPWTKGAEKQQWFKDWFKKYNGSQEDDIFAFAFQYVQGAPVKKDSSGVPYAGDAVFGPFKEDGVDRLEQNDFYDYLGIPYTFRSGTTLYPRKERYRALDCSGFMRMVWGYRARYPLMASNTAGDGLPRTADGIARSKAGVDIIRIQGPAPWYRRPGNIDVLQPGDLLFFKMDHRTGNHIDHVALYLGPDTEGHRVFVSSRKEQNGPTMGDKGGVSRIDGNGFYAQLFRSAKRL</sequence>
<protein>
    <submittedName>
        <fullName evidence="6">NlpC/P60 family protein</fullName>
    </submittedName>
</protein>
<keyword evidence="7" id="KW-1185">Reference proteome</keyword>